<evidence type="ECO:0000313" key="2">
    <source>
        <dbReference type="EMBL" id="MBP2178996.1"/>
    </source>
</evidence>
<dbReference type="Pfam" id="PF03583">
    <property type="entry name" value="LIP"/>
    <property type="match status" value="1"/>
</dbReference>
<sequence>MRRVLAALSVVLVALTAGALPAQAASPPVPSEDPFYTPPDQLTGAPGDVLRQRSVEVKVGPFPAPVKAWQLLYRSTSATGEANAVSGTLLVPPVPWTNGPRPLVTYAVGTHGIGDACAPSYKLRAGTENEVALIGQALSKGWAVVLTDYEGLGTPGTHTYATGQSEGRAMLDAARAAFKVREAGLSADGPVGVFGYSQGGQAAAFAGELQPSYAPELDLTGVAAGGVPADMTAVAKFNDGGPAFGLVLGAATGLSTAYPEVPFSSILNDRGRKLVDRIQDACTLELGAAAPFARLRDFVTVPDPLSDPRWQARLTENRAGDRTPTAPVFLYHGTLDELIPFNVGKALLSRYCEKGVTAQWQTLPLLEHIGGVAAGGPLAIEWLGERFAGKASASSC</sequence>
<keyword evidence="1" id="KW-0732">Signal</keyword>
<dbReference type="InterPro" id="IPR005152">
    <property type="entry name" value="Lipase_secreted"/>
</dbReference>
<reference evidence="2 3" key="1">
    <citation type="submission" date="2021-03" db="EMBL/GenBank/DDBJ databases">
        <title>Sequencing the genomes of 1000 actinobacteria strains.</title>
        <authorList>
            <person name="Klenk H.-P."/>
        </authorList>
    </citation>
    <scope>NUCLEOTIDE SEQUENCE [LARGE SCALE GENOMIC DNA]</scope>
    <source>
        <strain evidence="2 3">DSM 45510</strain>
    </source>
</reference>
<dbReference type="InterPro" id="IPR029058">
    <property type="entry name" value="AB_hydrolase_fold"/>
</dbReference>
<evidence type="ECO:0000256" key="1">
    <source>
        <dbReference type="SAM" id="SignalP"/>
    </source>
</evidence>
<dbReference type="SUPFAM" id="SSF53474">
    <property type="entry name" value="alpha/beta-Hydrolases"/>
    <property type="match status" value="1"/>
</dbReference>
<proteinExistence type="predicted"/>
<dbReference type="PANTHER" id="PTHR34853:SF1">
    <property type="entry name" value="LIPASE 5"/>
    <property type="match status" value="1"/>
</dbReference>
<comment type="caution">
    <text evidence="2">The sequence shown here is derived from an EMBL/GenBank/DDBJ whole genome shotgun (WGS) entry which is preliminary data.</text>
</comment>
<accession>A0ABS4PHT9</accession>
<gene>
    <name evidence="2" type="ORF">JOM49_000522</name>
</gene>
<protein>
    <submittedName>
        <fullName evidence="2">Fermentation-respiration switch protein FrsA (DUF1100 family)</fullName>
    </submittedName>
</protein>
<feature type="chain" id="PRO_5045049203" evidence="1">
    <location>
        <begin position="25"/>
        <end position="396"/>
    </location>
</feature>
<keyword evidence="3" id="KW-1185">Reference proteome</keyword>
<feature type="signal peptide" evidence="1">
    <location>
        <begin position="1"/>
        <end position="24"/>
    </location>
</feature>
<dbReference type="Proteomes" id="UP000741013">
    <property type="component" value="Unassembled WGS sequence"/>
</dbReference>
<evidence type="ECO:0000313" key="3">
    <source>
        <dbReference type="Proteomes" id="UP000741013"/>
    </source>
</evidence>
<dbReference type="Gene3D" id="1.10.260.130">
    <property type="match status" value="1"/>
</dbReference>
<organism evidence="2 3">
    <name type="scientific">Amycolatopsis magusensis</name>
    <dbReference type="NCBI Taxonomy" id="882444"/>
    <lineage>
        <taxon>Bacteria</taxon>
        <taxon>Bacillati</taxon>
        <taxon>Actinomycetota</taxon>
        <taxon>Actinomycetes</taxon>
        <taxon>Pseudonocardiales</taxon>
        <taxon>Pseudonocardiaceae</taxon>
        <taxon>Amycolatopsis</taxon>
    </lineage>
</organism>
<dbReference type="PIRSF" id="PIRSF029171">
    <property type="entry name" value="Esterase_LipA"/>
    <property type="match status" value="1"/>
</dbReference>
<dbReference type="Gene3D" id="3.40.50.1820">
    <property type="entry name" value="alpha/beta hydrolase"/>
    <property type="match status" value="1"/>
</dbReference>
<name>A0ABS4PHT9_9PSEU</name>
<dbReference type="EMBL" id="JAGGMS010000001">
    <property type="protein sequence ID" value="MBP2178996.1"/>
    <property type="molecule type" value="Genomic_DNA"/>
</dbReference>
<dbReference type="PANTHER" id="PTHR34853">
    <property type="match status" value="1"/>
</dbReference>